<evidence type="ECO:0000313" key="1">
    <source>
        <dbReference type="EMBL" id="SCW90443.1"/>
    </source>
</evidence>
<accession>A0AB37ZDJ1</accession>
<name>A0AB37ZDJ1_9PSED</name>
<gene>
    <name evidence="1" type="ORF">SAMN05216370_0144</name>
</gene>
<proteinExistence type="predicted"/>
<organism evidence="1 2">
    <name type="scientific">Pseudomonas peli</name>
    <dbReference type="NCBI Taxonomy" id="592361"/>
    <lineage>
        <taxon>Bacteria</taxon>
        <taxon>Pseudomonadati</taxon>
        <taxon>Pseudomonadota</taxon>
        <taxon>Gammaproteobacteria</taxon>
        <taxon>Pseudomonadales</taxon>
        <taxon>Pseudomonadaceae</taxon>
        <taxon>Pseudomonas</taxon>
    </lineage>
</organism>
<dbReference type="EMBL" id="FMTL01000015">
    <property type="protein sequence ID" value="SCW90443.1"/>
    <property type="molecule type" value="Genomic_DNA"/>
</dbReference>
<protein>
    <recommendedName>
        <fullName evidence="3">Transcriptional regulator</fullName>
    </recommendedName>
</protein>
<keyword evidence="2" id="KW-1185">Reference proteome</keyword>
<dbReference type="RefSeq" id="WP_090256300.1">
    <property type="nucleotide sequence ID" value="NZ_FMTL01000015.1"/>
</dbReference>
<dbReference type="AlphaFoldDB" id="A0AB37ZDJ1"/>
<comment type="caution">
    <text evidence="1">The sequence shown here is derived from an EMBL/GenBank/DDBJ whole genome shotgun (WGS) entry which is preliminary data.</text>
</comment>
<evidence type="ECO:0000313" key="2">
    <source>
        <dbReference type="Proteomes" id="UP000242418"/>
    </source>
</evidence>
<reference evidence="1 2" key="1">
    <citation type="submission" date="2016-10" db="EMBL/GenBank/DDBJ databases">
        <authorList>
            <person name="Varghese N."/>
            <person name="Submissions S."/>
        </authorList>
    </citation>
    <scope>NUCLEOTIDE SEQUENCE [LARGE SCALE GENOMIC DNA]</scope>
    <source>
        <strain evidence="1 2">DSM 17833</strain>
    </source>
</reference>
<sequence>METRAVYGVGQAEIRPECLRALADGWAVPSGAEIRAALKMAGTNGVDFARRIGVDDRTVRRWMLEEKPMPFASWQVLATRAGLSPEW</sequence>
<evidence type="ECO:0008006" key="3">
    <source>
        <dbReference type="Google" id="ProtNLM"/>
    </source>
</evidence>
<dbReference type="Proteomes" id="UP000242418">
    <property type="component" value="Unassembled WGS sequence"/>
</dbReference>